<evidence type="ECO:0000313" key="2">
    <source>
        <dbReference type="EMBL" id="XAI69709.1"/>
    </source>
</evidence>
<evidence type="ECO:0000259" key="1">
    <source>
        <dbReference type="Pfam" id="PF08787"/>
    </source>
</evidence>
<name>A0AAU6W0H4_9VIRU</name>
<proteinExistence type="predicted"/>
<organism evidence="2">
    <name type="scientific">Pseudomonas phage Arace01</name>
    <dbReference type="NCBI Taxonomy" id="3138526"/>
    <lineage>
        <taxon>Viruses</taxon>
    </lineage>
</organism>
<dbReference type="Pfam" id="PF08787">
    <property type="entry name" value="Alginate_lyase2"/>
    <property type="match status" value="1"/>
</dbReference>
<gene>
    <name evidence="2" type="ORF">Arace01_00041</name>
</gene>
<dbReference type="InterPro" id="IPR013320">
    <property type="entry name" value="ConA-like_dom_sf"/>
</dbReference>
<dbReference type="EMBL" id="PP179312">
    <property type="protein sequence ID" value="XAI69709.1"/>
    <property type="molecule type" value="Genomic_DNA"/>
</dbReference>
<feature type="domain" description="Alginate lyase 2" evidence="1">
    <location>
        <begin position="25"/>
        <end position="203"/>
    </location>
</feature>
<dbReference type="Gene3D" id="2.60.120.200">
    <property type="match status" value="1"/>
</dbReference>
<protein>
    <recommendedName>
        <fullName evidence="1">Alginate lyase 2 domain-containing protein</fullName>
    </recommendedName>
</protein>
<sequence>MHPIWNITAHGTTFGEPTEAPKELYWLDPKGHQNFWCSVAGGTSGSSSSPRTELREVTAEGKGLNWLAKDRGHVMLGELRLELIPSSLKVIVGQIHAHGAKNPFLMVSWWKGEARIDFRPKVDGPTQTLARIPCKVGQSFKYLLSVNEGRLSVNLNGIIGTADISEEWEQFPFYFKAGAYVIDHEGPVTEGGWVVYEKLDVLHDE</sequence>
<reference evidence="2" key="1">
    <citation type="journal article" date="2024" name="J. Gen. Virol.">
        <title>Novel phages of Pseudomonas syringae unveil numerous potential auxiliary metabolic genes.</title>
        <authorList>
            <person name="Feltin C."/>
            <person name="Garneau J.R."/>
            <person name="Morris C.E."/>
            <person name="Berard A."/>
            <person name="Torres-Barcelo C."/>
        </authorList>
    </citation>
    <scope>NUCLEOTIDE SEQUENCE</scope>
</reference>
<dbReference type="InterPro" id="IPR014895">
    <property type="entry name" value="Alginate_lyase_2"/>
</dbReference>
<dbReference type="SUPFAM" id="SSF49899">
    <property type="entry name" value="Concanavalin A-like lectins/glucanases"/>
    <property type="match status" value="1"/>
</dbReference>
<accession>A0AAU6W0H4</accession>